<dbReference type="AlphaFoldDB" id="A0A814NT33"/>
<dbReference type="Proteomes" id="UP000663882">
    <property type="component" value="Unassembled WGS sequence"/>
</dbReference>
<feature type="chain" id="PRO_5032531165" description="Fibronectin type-III domain-containing protein" evidence="1">
    <location>
        <begin position="25"/>
        <end position="273"/>
    </location>
</feature>
<comment type="caution">
    <text evidence="2">The sequence shown here is derived from an EMBL/GenBank/DDBJ whole genome shotgun (WGS) entry which is preliminary data.</text>
</comment>
<protein>
    <recommendedName>
        <fullName evidence="4">Fibronectin type-III domain-containing protein</fullName>
    </recommendedName>
</protein>
<name>A0A814NT33_9BILA</name>
<evidence type="ECO:0000256" key="1">
    <source>
        <dbReference type="SAM" id="SignalP"/>
    </source>
</evidence>
<dbReference type="EMBL" id="CAJNOO010001097">
    <property type="protein sequence ID" value="CAF1095558.1"/>
    <property type="molecule type" value="Genomic_DNA"/>
</dbReference>
<evidence type="ECO:0008006" key="4">
    <source>
        <dbReference type="Google" id="ProtNLM"/>
    </source>
</evidence>
<evidence type="ECO:0000313" key="2">
    <source>
        <dbReference type="EMBL" id="CAF1095558.1"/>
    </source>
</evidence>
<reference evidence="2" key="1">
    <citation type="submission" date="2021-02" db="EMBL/GenBank/DDBJ databases">
        <authorList>
            <person name="Nowell W R."/>
        </authorList>
    </citation>
    <scope>NUCLEOTIDE SEQUENCE</scope>
</reference>
<sequence length="273" mass="31417">MDNYLYGLYILFLLSFSIITLCHCQIYPYMTEPKLTSVIPLNSTALIINWQFANTSIDQSDLIRIYIIIYEFYYEYNRTYPSINYTFTSINKTITSLIKNFELVNAYYYICFSSNSTITNFSQYLSILNTCILTRTCLRSNKACPGPSSVIILSRNITSNSFIISFLWPNDLPYSSNLFTTQLINNGQIGTYLGSTQNISYTIRSYQFTGLQPRTTYTVNTSFSYSILNSFTKINTTILTVTTSCSSKLSYTSDLLFFFISFSVILVYRKISK</sequence>
<keyword evidence="1" id="KW-0732">Signal</keyword>
<proteinExistence type="predicted"/>
<feature type="signal peptide" evidence="1">
    <location>
        <begin position="1"/>
        <end position="24"/>
    </location>
</feature>
<evidence type="ECO:0000313" key="3">
    <source>
        <dbReference type="Proteomes" id="UP000663882"/>
    </source>
</evidence>
<accession>A0A814NT33</accession>
<gene>
    <name evidence="2" type="ORF">RFH988_LOCUS19035</name>
</gene>
<organism evidence="2 3">
    <name type="scientific">Rotaria sordida</name>
    <dbReference type="NCBI Taxonomy" id="392033"/>
    <lineage>
        <taxon>Eukaryota</taxon>
        <taxon>Metazoa</taxon>
        <taxon>Spiralia</taxon>
        <taxon>Gnathifera</taxon>
        <taxon>Rotifera</taxon>
        <taxon>Eurotatoria</taxon>
        <taxon>Bdelloidea</taxon>
        <taxon>Philodinida</taxon>
        <taxon>Philodinidae</taxon>
        <taxon>Rotaria</taxon>
    </lineage>
</organism>
<dbReference type="OrthoDB" id="10045937at2759"/>